<dbReference type="AlphaFoldDB" id="A0A2T3ZAS4"/>
<protein>
    <submittedName>
        <fullName evidence="1">Uncharacterized protein</fullName>
    </submittedName>
</protein>
<dbReference type="Proteomes" id="UP000240493">
    <property type="component" value="Unassembled WGS sequence"/>
</dbReference>
<reference evidence="1 2" key="1">
    <citation type="submission" date="2016-07" db="EMBL/GenBank/DDBJ databases">
        <title>Multiple horizontal gene transfer events from other fungi enriched the ability of initially mycotrophic Trichoderma (Ascomycota) to feed on dead plant biomass.</title>
        <authorList>
            <consortium name="DOE Joint Genome Institute"/>
            <person name="Aerts A."/>
            <person name="Atanasova L."/>
            <person name="Chenthamara K."/>
            <person name="Zhang J."/>
            <person name="Grujic M."/>
            <person name="Henrissat B."/>
            <person name="Kuo A."/>
            <person name="Salamov A."/>
            <person name="Lipzen A."/>
            <person name="Labutti K."/>
            <person name="Barry K."/>
            <person name="Miao Y."/>
            <person name="Rahimi M.J."/>
            <person name="Shen Q."/>
            <person name="Grigoriev I.V."/>
            <person name="Kubicek C.P."/>
            <person name="Druzhinina I.S."/>
        </authorList>
    </citation>
    <scope>NUCLEOTIDE SEQUENCE [LARGE SCALE GENOMIC DNA]</scope>
    <source>
        <strain evidence="1 2">CBS 433.97</strain>
    </source>
</reference>
<dbReference type="EMBL" id="KZ679261">
    <property type="protein sequence ID" value="PTB41918.1"/>
    <property type="molecule type" value="Genomic_DNA"/>
</dbReference>
<organism evidence="1 2">
    <name type="scientific">Trichoderma asperellum (strain ATCC 204424 / CBS 433.97 / NBRC 101777)</name>
    <dbReference type="NCBI Taxonomy" id="1042311"/>
    <lineage>
        <taxon>Eukaryota</taxon>
        <taxon>Fungi</taxon>
        <taxon>Dikarya</taxon>
        <taxon>Ascomycota</taxon>
        <taxon>Pezizomycotina</taxon>
        <taxon>Sordariomycetes</taxon>
        <taxon>Hypocreomycetidae</taxon>
        <taxon>Hypocreales</taxon>
        <taxon>Hypocreaceae</taxon>
        <taxon>Trichoderma</taxon>
    </lineage>
</organism>
<evidence type="ECO:0000313" key="2">
    <source>
        <dbReference type="Proteomes" id="UP000240493"/>
    </source>
</evidence>
<sequence>MHTGSRRTPIETLSQRQHSSLLQPAAEAATDTLAHAQARDNFLKQHPYAYKNGLTRKRHEGLADSAYRDVSLS</sequence>
<proteinExistence type="predicted"/>
<accession>A0A2T3ZAS4</accession>
<keyword evidence="2" id="KW-1185">Reference proteome</keyword>
<gene>
    <name evidence="1" type="ORF">M441DRAFT_79968</name>
</gene>
<name>A0A2T3ZAS4_TRIA4</name>
<evidence type="ECO:0000313" key="1">
    <source>
        <dbReference type="EMBL" id="PTB41918.1"/>
    </source>
</evidence>